<keyword evidence="6 9" id="KW-1133">Transmembrane helix</keyword>
<dbReference type="InterPro" id="IPR022813">
    <property type="entry name" value="SecD/SecF_arch_bac"/>
</dbReference>
<dbReference type="InterPro" id="IPR048631">
    <property type="entry name" value="SecD_1st"/>
</dbReference>
<dbReference type="PANTHER" id="PTHR30081">
    <property type="entry name" value="PROTEIN-EXPORT MEMBRANE PROTEIN SEC"/>
    <property type="match status" value="1"/>
</dbReference>
<keyword evidence="14" id="KW-1185">Reference proteome</keyword>
<dbReference type="PANTHER" id="PTHR30081:SF1">
    <property type="entry name" value="PROTEIN TRANSLOCASE SUBUNIT SECD"/>
    <property type="match status" value="1"/>
</dbReference>
<organism evidence="13 14">
    <name type="scientific">Paenibacillus marchantiophytorum</name>
    <dbReference type="NCBI Taxonomy" id="1619310"/>
    <lineage>
        <taxon>Bacteria</taxon>
        <taxon>Bacillati</taxon>
        <taxon>Bacillota</taxon>
        <taxon>Bacilli</taxon>
        <taxon>Bacillales</taxon>
        <taxon>Paenibacillaceae</taxon>
        <taxon>Paenibacillus</taxon>
    </lineage>
</organism>
<feature type="transmembrane region" description="Helical" evidence="9">
    <location>
        <begin position="263"/>
        <end position="283"/>
    </location>
</feature>
<keyword evidence="2 9" id="KW-0813">Transport</keyword>
<gene>
    <name evidence="9" type="primary">secD</name>
    <name evidence="13" type="ORF">GCM10008018_34950</name>
</gene>
<dbReference type="EMBL" id="BMHE01000017">
    <property type="protein sequence ID" value="GFZ85891.1"/>
    <property type="molecule type" value="Genomic_DNA"/>
</dbReference>
<dbReference type="Pfam" id="PF02355">
    <property type="entry name" value="SecD_SecF_C"/>
    <property type="match status" value="1"/>
</dbReference>
<feature type="domain" description="Protein export membrane protein SecD/SecF C-terminal" evidence="10">
    <location>
        <begin position="220"/>
        <end position="388"/>
    </location>
</feature>
<dbReference type="NCBIfam" id="TIGR01129">
    <property type="entry name" value="secD"/>
    <property type="match status" value="1"/>
</dbReference>
<evidence type="ECO:0000259" key="12">
    <source>
        <dbReference type="Pfam" id="PF22599"/>
    </source>
</evidence>
<dbReference type="PRINTS" id="PR00702">
    <property type="entry name" value="ACRIFLAVINRP"/>
</dbReference>
<feature type="transmembrane region" description="Helical" evidence="9">
    <location>
        <begin position="362"/>
        <end position="386"/>
    </location>
</feature>
<evidence type="ECO:0000256" key="5">
    <source>
        <dbReference type="ARBA" id="ARBA00022927"/>
    </source>
</evidence>
<dbReference type="HAMAP" id="MF_01463_B">
    <property type="entry name" value="SecD_B"/>
    <property type="match status" value="1"/>
</dbReference>
<evidence type="ECO:0000256" key="2">
    <source>
        <dbReference type="ARBA" id="ARBA00022448"/>
    </source>
</evidence>
<keyword evidence="8 9" id="KW-0472">Membrane</keyword>
<dbReference type="Proteomes" id="UP000615455">
    <property type="component" value="Unassembled WGS sequence"/>
</dbReference>
<keyword evidence="4 9" id="KW-0812">Transmembrane</keyword>
<evidence type="ECO:0000259" key="10">
    <source>
        <dbReference type="Pfam" id="PF02355"/>
    </source>
</evidence>
<dbReference type="Pfam" id="PF21760">
    <property type="entry name" value="SecD_1st"/>
    <property type="match status" value="1"/>
</dbReference>
<evidence type="ECO:0000259" key="11">
    <source>
        <dbReference type="Pfam" id="PF21760"/>
    </source>
</evidence>
<dbReference type="InterPro" id="IPR005791">
    <property type="entry name" value="SecD"/>
</dbReference>
<reference evidence="14" key="1">
    <citation type="journal article" date="2019" name="Int. J. Syst. Evol. Microbiol.">
        <title>The Global Catalogue of Microorganisms (GCM) 10K type strain sequencing project: providing services to taxonomists for standard genome sequencing and annotation.</title>
        <authorList>
            <consortium name="The Broad Institute Genomics Platform"/>
            <consortium name="The Broad Institute Genome Sequencing Center for Infectious Disease"/>
            <person name="Wu L."/>
            <person name="Ma J."/>
        </authorList>
    </citation>
    <scope>NUCLEOTIDE SEQUENCE [LARGE SCALE GENOMIC DNA]</scope>
    <source>
        <strain evidence="14">CGMCC 1.15043</strain>
    </source>
</reference>
<dbReference type="InterPro" id="IPR048634">
    <property type="entry name" value="SecD_SecF_C"/>
</dbReference>
<comment type="subcellular location">
    <subcellularLocation>
        <location evidence="1 9">Cell membrane</location>
        <topology evidence="1 9">Multi-pass membrane protein</topology>
    </subcellularLocation>
</comment>
<evidence type="ECO:0000256" key="7">
    <source>
        <dbReference type="ARBA" id="ARBA00023010"/>
    </source>
</evidence>
<comment type="caution">
    <text evidence="13">The sequence shown here is derived from an EMBL/GenBank/DDBJ whole genome shotgun (WGS) entry which is preliminary data.</text>
</comment>
<sequence length="411" mass="45048">MLDWKRISFFFLTVIIVLGAIGATSPRLVERIKLGLDLKGGFEILYTAEPLSAGQPLTKETLTQAAESLAKRADTLGVAEPEVYPEGSDRIRVRLAGVENEEEVRTLMSKPSVLTFRGPDGTIYMNGTDFVENAAKLSYDPNTKQPIVEIKMKSREKFKEVTTKLVGSTLSIYLDDVVQSTASVNFPIDSDSAIITQTNVAEATKVAKMINLGAMPLKLTEKYIQRVDATLGKASLHETARAGLIASILIFLFMVIYYRVPGLVAAFTLITYVWVLLAIFDFMNATLTLPGIAALVLGAGMAVDANIITYERIREEIRAGKSILSSLKAGTKHSFRTIMDANVTNLIAGIVLYYVGNGAIRGFAVITMMSIIISILTNVLFSRWLLHLIIRGNLLKKPSYFGVKEADIRGL</sequence>
<evidence type="ECO:0000313" key="14">
    <source>
        <dbReference type="Proteomes" id="UP000615455"/>
    </source>
</evidence>
<feature type="transmembrane region" description="Helical" evidence="9">
    <location>
        <begin position="337"/>
        <end position="356"/>
    </location>
</feature>
<name>A0ABQ1ESX4_9BACL</name>
<comment type="subunit">
    <text evidence="9">Forms a complex with SecF. Part of the essential Sec protein translocation apparatus which comprises SecA, SecYEG and auxiliary proteins SecDF. Other proteins may also be involved.</text>
</comment>
<dbReference type="Gene3D" id="3.30.70.3400">
    <property type="match status" value="1"/>
</dbReference>
<dbReference type="Pfam" id="PF22599">
    <property type="entry name" value="SecDF_P1_head"/>
    <property type="match status" value="1"/>
</dbReference>
<comment type="similarity">
    <text evidence="9">Belongs to the SecD/SecF family. SecD subfamily.</text>
</comment>
<dbReference type="InterPro" id="IPR054384">
    <property type="entry name" value="SecDF_P1_head"/>
</dbReference>
<keyword evidence="5 9" id="KW-0653">Protein transport</keyword>
<evidence type="ECO:0000256" key="3">
    <source>
        <dbReference type="ARBA" id="ARBA00022475"/>
    </source>
</evidence>
<proteinExistence type="inferred from homology"/>
<comment type="caution">
    <text evidence="9">Lacks conserved residue(s) required for the propagation of feature annotation.</text>
</comment>
<evidence type="ECO:0000256" key="4">
    <source>
        <dbReference type="ARBA" id="ARBA00022692"/>
    </source>
</evidence>
<feature type="transmembrane region" description="Helical" evidence="9">
    <location>
        <begin position="240"/>
        <end position="258"/>
    </location>
</feature>
<dbReference type="NCBIfam" id="TIGR00916">
    <property type="entry name" value="2A0604s01"/>
    <property type="match status" value="1"/>
</dbReference>
<evidence type="ECO:0000256" key="6">
    <source>
        <dbReference type="ARBA" id="ARBA00022989"/>
    </source>
</evidence>
<accession>A0ABQ1ESX4</accession>
<feature type="domain" description="SecDF P1 head subdomain" evidence="12">
    <location>
        <begin position="134"/>
        <end position="216"/>
    </location>
</feature>
<keyword evidence="3 9" id="KW-1003">Cell membrane</keyword>
<evidence type="ECO:0000256" key="1">
    <source>
        <dbReference type="ARBA" id="ARBA00004651"/>
    </source>
</evidence>
<dbReference type="InterPro" id="IPR055344">
    <property type="entry name" value="SecD_SecF_C_bact"/>
</dbReference>
<dbReference type="Gene3D" id="3.30.1360.200">
    <property type="match status" value="1"/>
</dbReference>
<evidence type="ECO:0000256" key="8">
    <source>
        <dbReference type="ARBA" id="ARBA00023136"/>
    </source>
</evidence>
<comment type="function">
    <text evidence="9">Part of the Sec protein translocase complex. Interacts with the SecYEG preprotein conducting channel. SecDF uses the proton motive force (PMF) to complete protein translocation after the ATP-dependent function of SecA.</text>
</comment>
<evidence type="ECO:0000313" key="13">
    <source>
        <dbReference type="EMBL" id="GFZ85891.1"/>
    </source>
</evidence>
<dbReference type="Gene3D" id="1.20.1640.10">
    <property type="entry name" value="Multidrug efflux transporter AcrB transmembrane domain"/>
    <property type="match status" value="1"/>
</dbReference>
<feature type="transmembrane region" description="Helical" evidence="9">
    <location>
        <begin position="289"/>
        <end position="308"/>
    </location>
</feature>
<dbReference type="InterPro" id="IPR001036">
    <property type="entry name" value="Acrflvin-R"/>
</dbReference>
<keyword evidence="7 9" id="KW-0811">Translocation</keyword>
<protein>
    <recommendedName>
        <fullName evidence="9">Protein translocase subunit SecD</fullName>
    </recommendedName>
</protein>
<evidence type="ECO:0000256" key="9">
    <source>
        <dbReference type="HAMAP-Rule" id="MF_01463"/>
    </source>
</evidence>
<feature type="domain" description="Protein translocase subunit SecDF P1" evidence="11">
    <location>
        <begin position="63"/>
        <end position="120"/>
    </location>
</feature>
<dbReference type="SUPFAM" id="SSF82866">
    <property type="entry name" value="Multidrug efflux transporter AcrB transmembrane domain"/>
    <property type="match status" value="1"/>
</dbReference>